<dbReference type="InterPro" id="IPR036259">
    <property type="entry name" value="MFS_trans_sf"/>
</dbReference>
<evidence type="ECO:0000256" key="6">
    <source>
        <dbReference type="SAM" id="Phobius"/>
    </source>
</evidence>
<evidence type="ECO:0000259" key="7">
    <source>
        <dbReference type="PROSITE" id="PS50850"/>
    </source>
</evidence>
<dbReference type="GO" id="GO:0022857">
    <property type="term" value="F:transmembrane transporter activity"/>
    <property type="evidence" value="ECO:0007669"/>
    <property type="project" value="InterPro"/>
</dbReference>
<dbReference type="AlphaFoldDB" id="A0A6J7TPR7"/>
<feature type="transmembrane region" description="Helical" evidence="6">
    <location>
        <begin position="65"/>
        <end position="87"/>
    </location>
</feature>
<comment type="subcellular location">
    <subcellularLocation>
        <location evidence="1">Cell membrane</location>
        <topology evidence="1">Multi-pass membrane protein</topology>
    </subcellularLocation>
</comment>
<keyword evidence="2" id="KW-1003">Cell membrane</keyword>
<gene>
    <name evidence="8" type="ORF">UFOPK4307_00322</name>
</gene>
<evidence type="ECO:0000256" key="4">
    <source>
        <dbReference type="ARBA" id="ARBA00022989"/>
    </source>
</evidence>
<keyword evidence="3 6" id="KW-0812">Transmembrane</keyword>
<dbReference type="SUPFAM" id="SSF103473">
    <property type="entry name" value="MFS general substrate transporter"/>
    <property type="match status" value="1"/>
</dbReference>
<dbReference type="GO" id="GO:0005886">
    <property type="term" value="C:plasma membrane"/>
    <property type="evidence" value="ECO:0007669"/>
    <property type="project" value="UniProtKB-SubCell"/>
</dbReference>
<evidence type="ECO:0000256" key="3">
    <source>
        <dbReference type="ARBA" id="ARBA00022692"/>
    </source>
</evidence>
<evidence type="ECO:0000313" key="8">
    <source>
        <dbReference type="EMBL" id="CAB5054687.1"/>
    </source>
</evidence>
<evidence type="ECO:0000256" key="1">
    <source>
        <dbReference type="ARBA" id="ARBA00004651"/>
    </source>
</evidence>
<protein>
    <submittedName>
        <fullName evidence="8">Unannotated protein</fullName>
    </submittedName>
</protein>
<name>A0A6J7TPR7_9ZZZZ</name>
<reference evidence="8" key="1">
    <citation type="submission" date="2020-05" db="EMBL/GenBank/DDBJ databases">
        <authorList>
            <person name="Chiriac C."/>
            <person name="Salcher M."/>
            <person name="Ghai R."/>
            <person name="Kavagutti S V."/>
        </authorList>
    </citation>
    <scope>NUCLEOTIDE SEQUENCE</scope>
</reference>
<dbReference type="EMBL" id="CAFBQO010000027">
    <property type="protein sequence ID" value="CAB5054687.1"/>
    <property type="molecule type" value="Genomic_DNA"/>
</dbReference>
<dbReference type="Gene3D" id="1.20.1250.20">
    <property type="entry name" value="MFS general substrate transporter like domains"/>
    <property type="match status" value="1"/>
</dbReference>
<evidence type="ECO:0000256" key="2">
    <source>
        <dbReference type="ARBA" id="ARBA00022475"/>
    </source>
</evidence>
<dbReference type="PANTHER" id="PTHR23513">
    <property type="entry name" value="INTEGRAL MEMBRANE EFFLUX PROTEIN-RELATED"/>
    <property type="match status" value="1"/>
</dbReference>
<keyword evidence="4 6" id="KW-1133">Transmembrane helix</keyword>
<dbReference type="InterPro" id="IPR020846">
    <property type="entry name" value="MFS_dom"/>
</dbReference>
<sequence length="123" mass="13297">MGRHRWMRLSIMAASVSALLLVIDRTPALLAATAFFTALCGQSVKVTNDALVQSKIDDVFRGRVFAVYDVLVNGAIVTGALIAAWILPISGDTWVLPLMISVAWALVATILLRPKKFFLKGVA</sequence>
<accession>A0A6J7TPR7</accession>
<dbReference type="PANTHER" id="PTHR23513:SF17">
    <property type="entry name" value="MEMBRANE PROTEIN"/>
    <property type="match status" value="1"/>
</dbReference>
<keyword evidence="5 6" id="KW-0472">Membrane</keyword>
<dbReference type="InterPro" id="IPR011701">
    <property type="entry name" value="MFS"/>
</dbReference>
<proteinExistence type="predicted"/>
<feature type="transmembrane region" description="Helical" evidence="6">
    <location>
        <begin position="94"/>
        <end position="112"/>
    </location>
</feature>
<dbReference type="PROSITE" id="PS50850">
    <property type="entry name" value="MFS"/>
    <property type="match status" value="1"/>
</dbReference>
<organism evidence="8">
    <name type="scientific">freshwater metagenome</name>
    <dbReference type="NCBI Taxonomy" id="449393"/>
    <lineage>
        <taxon>unclassified sequences</taxon>
        <taxon>metagenomes</taxon>
        <taxon>ecological metagenomes</taxon>
    </lineage>
</organism>
<feature type="domain" description="Major facilitator superfamily (MFS) profile" evidence="7">
    <location>
        <begin position="1"/>
        <end position="123"/>
    </location>
</feature>
<evidence type="ECO:0000256" key="5">
    <source>
        <dbReference type="ARBA" id="ARBA00023136"/>
    </source>
</evidence>
<dbReference type="Pfam" id="PF07690">
    <property type="entry name" value="MFS_1"/>
    <property type="match status" value="1"/>
</dbReference>